<name>A0A1H8JWL3_9FIRM</name>
<feature type="transmembrane region" description="Helical" evidence="1">
    <location>
        <begin position="140"/>
        <end position="163"/>
    </location>
</feature>
<dbReference type="RefSeq" id="WP_091976010.1">
    <property type="nucleotide sequence ID" value="NZ_CAUWDX010000005.1"/>
</dbReference>
<keyword evidence="3" id="KW-1185">Reference proteome</keyword>
<protein>
    <recommendedName>
        <fullName evidence="4">DUF3592 domain-containing protein</fullName>
    </recommendedName>
</protein>
<dbReference type="Proteomes" id="UP000199512">
    <property type="component" value="Unassembled WGS sequence"/>
</dbReference>
<keyword evidence="1" id="KW-0472">Membrane</keyword>
<dbReference type="EMBL" id="FODF01000018">
    <property type="protein sequence ID" value="SEN84895.1"/>
    <property type="molecule type" value="Genomic_DNA"/>
</dbReference>
<keyword evidence="1" id="KW-1133">Transmembrane helix</keyword>
<dbReference type="OrthoDB" id="8590912at2"/>
<reference evidence="2 3" key="1">
    <citation type="submission" date="2016-10" db="EMBL/GenBank/DDBJ databases">
        <authorList>
            <person name="de Groot N.N."/>
        </authorList>
    </citation>
    <scope>NUCLEOTIDE SEQUENCE [LARGE SCALE GENOMIC DNA]</scope>
    <source>
        <strain evidence="2 3">Calf135</strain>
    </source>
</reference>
<feature type="transmembrane region" description="Helical" evidence="1">
    <location>
        <begin position="6"/>
        <end position="28"/>
    </location>
</feature>
<keyword evidence="1" id="KW-0812">Transmembrane</keyword>
<dbReference type="AlphaFoldDB" id="A0A1H8JWL3"/>
<feature type="transmembrane region" description="Helical" evidence="1">
    <location>
        <begin position="254"/>
        <end position="275"/>
    </location>
</feature>
<evidence type="ECO:0000256" key="1">
    <source>
        <dbReference type="SAM" id="Phobius"/>
    </source>
</evidence>
<evidence type="ECO:0000313" key="2">
    <source>
        <dbReference type="EMBL" id="SEN84895.1"/>
    </source>
</evidence>
<accession>A0A1H8JWL3</accession>
<feature type="transmembrane region" description="Helical" evidence="1">
    <location>
        <begin position="115"/>
        <end position="134"/>
    </location>
</feature>
<sequence length="277" mass="31065">MLTGISIKSLIQIVMGIAFLIVGIKGIVQNKRFEKPKTVIDGKVLYSKHFEKKDKQGFYRQFYYEITVEVDEAGRKKKYAMNSMDQYKAGDIVKLVKNPNGSGNYKIFTPINTPVFGQWVIAVIGVFLLFTPAAKAKFGAAYLTVLLSPICIFVGLAFVFIYFRENRKKLEEINSEIVGVLKWQKTNLGNDGKYHKSGTALYCPLLKYEDNGVEKIRRSRGNSNVSEVYPIGGSIVFYKDIETGYFLEAKPKSAMLIMGGVLLIVGLLGMASIFVKF</sequence>
<proteinExistence type="predicted"/>
<organism evidence="2 3">
    <name type="scientific">Peptostreptococcus russellii</name>
    <dbReference type="NCBI Taxonomy" id="215200"/>
    <lineage>
        <taxon>Bacteria</taxon>
        <taxon>Bacillati</taxon>
        <taxon>Bacillota</taxon>
        <taxon>Clostridia</taxon>
        <taxon>Peptostreptococcales</taxon>
        <taxon>Peptostreptococcaceae</taxon>
        <taxon>Peptostreptococcus</taxon>
    </lineage>
</organism>
<evidence type="ECO:0000313" key="3">
    <source>
        <dbReference type="Proteomes" id="UP000199512"/>
    </source>
</evidence>
<gene>
    <name evidence="2" type="ORF">SAMN05216454_11815</name>
</gene>
<evidence type="ECO:0008006" key="4">
    <source>
        <dbReference type="Google" id="ProtNLM"/>
    </source>
</evidence>